<gene>
    <name evidence="9" type="ORF">DFH07DRAFT_803942</name>
</gene>
<dbReference type="GO" id="GO:0045944">
    <property type="term" value="P:positive regulation of transcription by RNA polymerase II"/>
    <property type="evidence" value="ECO:0007669"/>
    <property type="project" value="TreeGrafter"/>
</dbReference>
<keyword evidence="4" id="KW-0804">Transcription</keyword>
<proteinExistence type="predicted"/>
<evidence type="ECO:0000256" key="5">
    <source>
        <dbReference type="ARBA" id="ARBA00023242"/>
    </source>
</evidence>
<evidence type="ECO:0000259" key="8">
    <source>
        <dbReference type="PROSITE" id="PS50888"/>
    </source>
</evidence>
<dbReference type="Gene3D" id="4.10.280.10">
    <property type="entry name" value="Helix-loop-helix DNA-binding domain"/>
    <property type="match status" value="1"/>
</dbReference>
<feature type="compositionally biased region" description="Polar residues" evidence="7">
    <location>
        <begin position="1"/>
        <end position="11"/>
    </location>
</feature>
<protein>
    <recommendedName>
        <fullName evidence="8">BHLH domain-containing protein</fullName>
    </recommendedName>
</protein>
<sequence>MLDSDVSSAPNQHLHRPTPPGQRGGNDNTSPTGTSGAQRSVPVKPKLRNSAERRASHNAVERQRRENLNGRFLDLAAMLPNLTHIRRPTKSSIVNSTIAHVHASRRHRSYASQQVRTLQEECDSLRREVNEWRDHAGVGIVLGAPDRGEAFAMVLAGAELEFEDGDLQSGEGEEDEEGDEYGSMPAQYTQEAVEIIRHHPFQHPHAHAHELDSPFAHNISPPGSSHSLGAPAIPWYDDQTFAPHSAHEPIMSHPYLVRPPSQMHPHRYDAPPPEPFIAFRAAPYDHQGHHDPVYPQLHEQQVPPHDDPQEWLFIDESRPGGQARRPHRQHTW</sequence>
<evidence type="ECO:0000256" key="4">
    <source>
        <dbReference type="ARBA" id="ARBA00023163"/>
    </source>
</evidence>
<keyword evidence="3" id="KW-0010">Activator</keyword>
<dbReference type="EMBL" id="JARJLG010000021">
    <property type="protein sequence ID" value="KAJ7771295.1"/>
    <property type="molecule type" value="Genomic_DNA"/>
</dbReference>
<feature type="coiled-coil region" evidence="6">
    <location>
        <begin position="108"/>
        <end position="135"/>
    </location>
</feature>
<keyword evidence="6" id="KW-0175">Coiled coil</keyword>
<evidence type="ECO:0000256" key="2">
    <source>
        <dbReference type="ARBA" id="ARBA00023125"/>
    </source>
</evidence>
<dbReference type="SMART" id="SM00353">
    <property type="entry name" value="HLH"/>
    <property type="match status" value="1"/>
</dbReference>
<evidence type="ECO:0000256" key="7">
    <source>
        <dbReference type="SAM" id="MobiDB-lite"/>
    </source>
</evidence>
<dbReference type="Pfam" id="PF00010">
    <property type="entry name" value="HLH"/>
    <property type="match status" value="1"/>
</dbReference>
<dbReference type="GO" id="GO:0046983">
    <property type="term" value="F:protein dimerization activity"/>
    <property type="evidence" value="ECO:0007669"/>
    <property type="project" value="InterPro"/>
</dbReference>
<dbReference type="GO" id="GO:0090575">
    <property type="term" value="C:RNA polymerase II transcription regulator complex"/>
    <property type="evidence" value="ECO:0007669"/>
    <property type="project" value="TreeGrafter"/>
</dbReference>
<dbReference type="InterPro" id="IPR011598">
    <property type="entry name" value="bHLH_dom"/>
</dbReference>
<dbReference type="PANTHER" id="PTHR10328">
    <property type="entry name" value="PROTEIN MAX MYC-ASSOCIATED FACTOR X"/>
    <property type="match status" value="1"/>
</dbReference>
<organism evidence="9 10">
    <name type="scientific">Mycena maculata</name>
    <dbReference type="NCBI Taxonomy" id="230809"/>
    <lineage>
        <taxon>Eukaryota</taxon>
        <taxon>Fungi</taxon>
        <taxon>Dikarya</taxon>
        <taxon>Basidiomycota</taxon>
        <taxon>Agaricomycotina</taxon>
        <taxon>Agaricomycetes</taxon>
        <taxon>Agaricomycetidae</taxon>
        <taxon>Agaricales</taxon>
        <taxon>Marasmiineae</taxon>
        <taxon>Mycenaceae</taxon>
        <taxon>Mycena</taxon>
    </lineage>
</organism>
<dbReference type="SUPFAM" id="SSF47459">
    <property type="entry name" value="HLH, helix-loop-helix DNA-binding domain"/>
    <property type="match status" value="1"/>
</dbReference>
<dbReference type="Proteomes" id="UP001215280">
    <property type="component" value="Unassembled WGS sequence"/>
</dbReference>
<dbReference type="PANTHER" id="PTHR10328:SF3">
    <property type="entry name" value="PROTEIN MAX"/>
    <property type="match status" value="1"/>
</dbReference>
<comment type="caution">
    <text evidence="9">The sequence shown here is derived from an EMBL/GenBank/DDBJ whole genome shotgun (WGS) entry which is preliminary data.</text>
</comment>
<keyword evidence="2" id="KW-0238">DNA-binding</keyword>
<accession>A0AAD7JSX6</accession>
<keyword evidence="10" id="KW-1185">Reference proteome</keyword>
<reference evidence="9" key="1">
    <citation type="submission" date="2023-03" db="EMBL/GenBank/DDBJ databases">
        <title>Massive genome expansion in bonnet fungi (Mycena s.s.) driven by repeated elements and novel gene families across ecological guilds.</title>
        <authorList>
            <consortium name="Lawrence Berkeley National Laboratory"/>
            <person name="Harder C.B."/>
            <person name="Miyauchi S."/>
            <person name="Viragh M."/>
            <person name="Kuo A."/>
            <person name="Thoen E."/>
            <person name="Andreopoulos B."/>
            <person name="Lu D."/>
            <person name="Skrede I."/>
            <person name="Drula E."/>
            <person name="Henrissat B."/>
            <person name="Morin E."/>
            <person name="Kohler A."/>
            <person name="Barry K."/>
            <person name="LaButti K."/>
            <person name="Morin E."/>
            <person name="Salamov A."/>
            <person name="Lipzen A."/>
            <person name="Mereny Z."/>
            <person name="Hegedus B."/>
            <person name="Baldrian P."/>
            <person name="Stursova M."/>
            <person name="Weitz H."/>
            <person name="Taylor A."/>
            <person name="Grigoriev I.V."/>
            <person name="Nagy L.G."/>
            <person name="Martin F."/>
            <person name="Kauserud H."/>
        </authorList>
    </citation>
    <scope>NUCLEOTIDE SEQUENCE</scope>
    <source>
        <strain evidence="9">CBHHK188m</strain>
    </source>
</reference>
<keyword evidence="5" id="KW-0539">Nucleus</keyword>
<evidence type="ECO:0000256" key="1">
    <source>
        <dbReference type="ARBA" id="ARBA00023015"/>
    </source>
</evidence>
<dbReference type="PROSITE" id="PS50888">
    <property type="entry name" value="BHLH"/>
    <property type="match status" value="1"/>
</dbReference>
<feature type="compositionally biased region" description="Polar residues" evidence="7">
    <location>
        <begin position="25"/>
        <end position="38"/>
    </location>
</feature>
<evidence type="ECO:0000313" key="10">
    <source>
        <dbReference type="Proteomes" id="UP001215280"/>
    </source>
</evidence>
<evidence type="ECO:0000256" key="6">
    <source>
        <dbReference type="SAM" id="Coils"/>
    </source>
</evidence>
<feature type="compositionally biased region" description="Basic and acidic residues" evidence="7">
    <location>
        <begin position="49"/>
        <end position="65"/>
    </location>
</feature>
<feature type="region of interest" description="Disordered" evidence="7">
    <location>
        <begin position="1"/>
        <end position="65"/>
    </location>
</feature>
<name>A0AAD7JSX6_9AGAR</name>
<dbReference type="GO" id="GO:0003677">
    <property type="term" value="F:DNA binding"/>
    <property type="evidence" value="ECO:0007669"/>
    <property type="project" value="UniProtKB-KW"/>
</dbReference>
<dbReference type="InterPro" id="IPR036638">
    <property type="entry name" value="HLH_DNA-bd_sf"/>
</dbReference>
<dbReference type="AlphaFoldDB" id="A0AAD7JSX6"/>
<evidence type="ECO:0000313" key="9">
    <source>
        <dbReference type="EMBL" id="KAJ7771295.1"/>
    </source>
</evidence>
<dbReference type="CDD" id="cd00083">
    <property type="entry name" value="bHLH_SF"/>
    <property type="match status" value="1"/>
</dbReference>
<keyword evidence="1" id="KW-0805">Transcription regulation</keyword>
<evidence type="ECO:0000256" key="3">
    <source>
        <dbReference type="ARBA" id="ARBA00023159"/>
    </source>
</evidence>
<dbReference type="GO" id="GO:0003700">
    <property type="term" value="F:DNA-binding transcription factor activity"/>
    <property type="evidence" value="ECO:0007669"/>
    <property type="project" value="TreeGrafter"/>
</dbReference>
<feature type="domain" description="BHLH" evidence="8">
    <location>
        <begin position="52"/>
        <end position="104"/>
    </location>
</feature>